<proteinExistence type="predicted"/>
<feature type="signal peptide" evidence="1">
    <location>
        <begin position="1"/>
        <end position="21"/>
    </location>
</feature>
<gene>
    <name evidence="2" type="ORF">RHIMIDRAFT_277795</name>
</gene>
<protein>
    <submittedName>
        <fullName evidence="2">Uncharacterized protein</fullName>
    </submittedName>
</protein>
<dbReference type="EMBL" id="KZ303846">
    <property type="protein sequence ID" value="PHZ13948.1"/>
    <property type="molecule type" value="Genomic_DNA"/>
</dbReference>
<dbReference type="Proteomes" id="UP000242254">
    <property type="component" value="Unassembled WGS sequence"/>
</dbReference>
<name>A0A2G4SYV0_RHIZD</name>
<keyword evidence="3" id="KW-1185">Reference proteome</keyword>
<keyword evidence="1" id="KW-0732">Signal</keyword>
<sequence length="53" mass="6177">MNKFYLALYIAILLNALLIFARESPQNDKKITVQRRKRGLSRRATTICPYFGC</sequence>
<dbReference type="GeneID" id="35443691"/>
<evidence type="ECO:0000256" key="1">
    <source>
        <dbReference type="SAM" id="SignalP"/>
    </source>
</evidence>
<dbReference type="AlphaFoldDB" id="A0A2G4SYV0"/>
<evidence type="ECO:0000313" key="3">
    <source>
        <dbReference type="Proteomes" id="UP000242254"/>
    </source>
</evidence>
<accession>A0A2G4SYV0</accession>
<feature type="chain" id="PRO_5013814689" evidence="1">
    <location>
        <begin position="22"/>
        <end position="53"/>
    </location>
</feature>
<evidence type="ECO:0000313" key="2">
    <source>
        <dbReference type="EMBL" id="PHZ13948.1"/>
    </source>
</evidence>
<reference evidence="2 3" key="1">
    <citation type="journal article" date="2016" name="Proc. Natl. Acad. Sci. U.S.A.">
        <title>Lipid metabolic changes in an early divergent fungus govern the establishment of a mutualistic symbiosis with endobacteria.</title>
        <authorList>
            <person name="Lastovetsky O.A."/>
            <person name="Gaspar M.L."/>
            <person name="Mondo S.J."/>
            <person name="LaButti K.M."/>
            <person name="Sandor L."/>
            <person name="Grigoriev I.V."/>
            <person name="Henry S.A."/>
            <person name="Pawlowska T.E."/>
        </authorList>
    </citation>
    <scope>NUCLEOTIDE SEQUENCE [LARGE SCALE GENOMIC DNA]</scope>
    <source>
        <strain evidence="2 3">ATCC 52813</strain>
    </source>
</reference>
<organism evidence="2 3">
    <name type="scientific">Rhizopus microsporus ATCC 52813</name>
    <dbReference type="NCBI Taxonomy" id="1340429"/>
    <lineage>
        <taxon>Eukaryota</taxon>
        <taxon>Fungi</taxon>
        <taxon>Fungi incertae sedis</taxon>
        <taxon>Mucoromycota</taxon>
        <taxon>Mucoromycotina</taxon>
        <taxon>Mucoromycetes</taxon>
        <taxon>Mucorales</taxon>
        <taxon>Mucorineae</taxon>
        <taxon>Rhizopodaceae</taxon>
        <taxon>Rhizopus</taxon>
    </lineage>
</organism>
<dbReference type="RefSeq" id="XP_023467656.1">
    <property type="nucleotide sequence ID" value="XM_023612702.1"/>
</dbReference>